<dbReference type="OrthoDB" id="2454814at2"/>
<accession>A0A318TPX9</accession>
<dbReference type="EMBL" id="QJTJ01000014">
    <property type="protein sequence ID" value="PYF05860.1"/>
    <property type="molecule type" value="Genomic_DNA"/>
</dbReference>
<name>A0A318TPX9_9BACL</name>
<protein>
    <submittedName>
        <fullName evidence="1">Uncharacterized protein</fullName>
    </submittedName>
</protein>
<dbReference type="RefSeq" id="WP_107935254.1">
    <property type="nucleotide sequence ID" value="NZ_CP085009.1"/>
</dbReference>
<proteinExistence type="predicted"/>
<evidence type="ECO:0000313" key="1">
    <source>
        <dbReference type="EMBL" id="PYF05860.1"/>
    </source>
</evidence>
<comment type="caution">
    <text evidence="1">The sequence shown here is derived from an EMBL/GenBank/DDBJ whole genome shotgun (WGS) entry which is preliminary data.</text>
</comment>
<organism evidence="1 2">
    <name type="scientific">Ureibacillus chungkukjangi</name>
    <dbReference type="NCBI Taxonomy" id="1202712"/>
    <lineage>
        <taxon>Bacteria</taxon>
        <taxon>Bacillati</taxon>
        <taxon>Bacillota</taxon>
        <taxon>Bacilli</taxon>
        <taxon>Bacillales</taxon>
        <taxon>Caryophanaceae</taxon>
        <taxon>Ureibacillus</taxon>
    </lineage>
</organism>
<keyword evidence="2" id="KW-1185">Reference proteome</keyword>
<gene>
    <name evidence="1" type="ORF">BJ095_11439</name>
</gene>
<reference evidence="1 2" key="1">
    <citation type="submission" date="2018-06" db="EMBL/GenBank/DDBJ databases">
        <title>Genomic Encyclopedia of Archaeal and Bacterial Type Strains, Phase II (KMG-II): from individual species to whole genera.</title>
        <authorList>
            <person name="Goeker M."/>
        </authorList>
    </citation>
    <scope>NUCLEOTIDE SEQUENCE [LARGE SCALE GENOMIC DNA]</scope>
    <source>
        <strain evidence="1 2">KACC 16626</strain>
    </source>
</reference>
<dbReference type="AlphaFoldDB" id="A0A318TPX9"/>
<dbReference type="Proteomes" id="UP000247416">
    <property type="component" value="Unassembled WGS sequence"/>
</dbReference>
<sequence>MMNKDWESLIESKKEFADLPAKDKPDMVDSDNISLFDLHEDMQTVDSIPIEELNKRVKAEDDELITEVFRKESPDEKRHN</sequence>
<evidence type="ECO:0000313" key="2">
    <source>
        <dbReference type="Proteomes" id="UP000247416"/>
    </source>
</evidence>